<dbReference type="PANTHER" id="PTHR33083">
    <property type="entry name" value="EXPRESSED PROTEIN"/>
    <property type="match status" value="1"/>
</dbReference>
<dbReference type="GO" id="GO:0010150">
    <property type="term" value="P:leaf senescence"/>
    <property type="evidence" value="ECO:0007669"/>
    <property type="project" value="UniProtKB-ARBA"/>
</dbReference>
<keyword evidence="3" id="KW-1185">Reference proteome</keyword>
<evidence type="ECO:0000313" key="2">
    <source>
        <dbReference type="EMBL" id="KAJ1688030.1"/>
    </source>
</evidence>
<evidence type="ECO:0000256" key="1">
    <source>
        <dbReference type="ARBA" id="ARBA00034773"/>
    </source>
</evidence>
<protein>
    <submittedName>
        <fullName evidence="2">Uncharacterized protein</fullName>
    </submittedName>
</protein>
<dbReference type="OrthoDB" id="672058at2759"/>
<comment type="similarity">
    <text evidence="1">Belongs to the senescence regulator S40 family.</text>
</comment>
<proteinExistence type="inferred from homology"/>
<dbReference type="Proteomes" id="UP001151287">
    <property type="component" value="Unassembled WGS sequence"/>
</dbReference>
<sequence>MEEFQEAEILWPELDQDYKENCTKHNAYSRKGQTKRTMPAPVLSLTKDRTGHTWTPGFNYHGTSKHMHDDSDRDIGVEDDGDDYNGTIASGGALTKGMVPPHVLISKRYTDKITSSVCAGNGRSLKGRDLIFLRDSVHRMTGYIEK</sequence>
<dbReference type="AlphaFoldDB" id="A0A9Q0C673"/>
<organism evidence="2 3">
    <name type="scientific">Rhynchospora breviuscula</name>
    <dbReference type="NCBI Taxonomy" id="2022672"/>
    <lineage>
        <taxon>Eukaryota</taxon>
        <taxon>Viridiplantae</taxon>
        <taxon>Streptophyta</taxon>
        <taxon>Embryophyta</taxon>
        <taxon>Tracheophyta</taxon>
        <taxon>Spermatophyta</taxon>
        <taxon>Magnoliopsida</taxon>
        <taxon>Liliopsida</taxon>
        <taxon>Poales</taxon>
        <taxon>Cyperaceae</taxon>
        <taxon>Cyperoideae</taxon>
        <taxon>Rhynchosporeae</taxon>
        <taxon>Rhynchospora</taxon>
    </lineage>
</organism>
<dbReference type="Pfam" id="PF04520">
    <property type="entry name" value="Senescence_reg"/>
    <property type="match status" value="1"/>
</dbReference>
<evidence type="ECO:0000313" key="3">
    <source>
        <dbReference type="Proteomes" id="UP001151287"/>
    </source>
</evidence>
<dbReference type="EMBL" id="JAMQYH010000005">
    <property type="protein sequence ID" value="KAJ1688030.1"/>
    <property type="molecule type" value="Genomic_DNA"/>
</dbReference>
<gene>
    <name evidence="2" type="ORF">LUZ63_019420</name>
</gene>
<name>A0A9Q0C673_9POAL</name>
<dbReference type="PANTHER" id="PTHR33083:SF49">
    <property type="entry name" value="SENESCENCE REGULATOR"/>
    <property type="match status" value="1"/>
</dbReference>
<dbReference type="InterPro" id="IPR007608">
    <property type="entry name" value="Senescence_reg_S40"/>
</dbReference>
<accession>A0A9Q0C673</accession>
<comment type="caution">
    <text evidence="2">The sequence shown here is derived from an EMBL/GenBank/DDBJ whole genome shotgun (WGS) entry which is preliminary data.</text>
</comment>
<reference evidence="2" key="1">
    <citation type="journal article" date="2022" name="Cell">
        <title>Repeat-based holocentromeres influence genome architecture and karyotype evolution.</title>
        <authorList>
            <person name="Hofstatter P.G."/>
            <person name="Thangavel G."/>
            <person name="Lux T."/>
            <person name="Neumann P."/>
            <person name="Vondrak T."/>
            <person name="Novak P."/>
            <person name="Zhang M."/>
            <person name="Costa L."/>
            <person name="Castellani M."/>
            <person name="Scott A."/>
            <person name="Toegelov H."/>
            <person name="Fuchs J."/>
            <person name="Mata-Sucre Y."/>
            <person name="Dias Y."/>
            <person name="Vanzela A.L.L."/>
            <person name="Huettel B."/>
            <person name="Almeida C.C.S."/>
            <person name="Simkova H."/>
            <person name="Souza G."/>
            <person name="Pedrosa-Harand A."/>
            <person name="Macas J."/>
            <person name="Mayer K.F.X."/>
            <person name="Houben A."/>
            <person name="Marques A."/>
        </authorList>
    </citation>
    <scope>NUCLEOTIDE SEQUENCE</scope>
    <source>
        <strain evidence="2">RhyBre1mFocal</strain>
    </source>
</reference>